<reference evidence="1" key="1">
    <citation type="submission" date="2022-08" db="EMBL/GenBank/DDBJ databases">
        <title>Genome Sequence of Fusarium decemcellulare.</title>
        <authorList>
            <person name="Buettner E."/>
        </authorList>
    </citation>
    <scope>NUCLEOTIDE SEQUENCE</scope>
    <source>
        <strain evidence="1">Babe19</strain>
    </source>
</reference>
<dbReference type="Proteomes" id="UP001148629">
    <property type="component" value="Unassembled WGS sequence"/>
</dbReference>
<proteinExistence type="predicted"/>
<sequence>MAKTRSSGDENAKKMPNQGPAFAGIKKQTKTYAKRPRRQDAANRQASGLCDQENSVLEQEECQQEVVTPDIEVLGRDNIQHVPGLIHPVEELSMNIIDSHYWRHAGRLMNEPLMTNEEVAKLVDGFYGYSQGVGTYV</sequence>
<evidence type="ECO:0000313" key="2">
    <source>
        <dbReference type="Proteomes" id="UP001148629"/>
    </source>
</evidence>
<protein>
    <submittedName>
        <fullName evidence="1">Uncharacterized protein</fullName>
    </submittedName>
</protein>
<organism evidence="1 2">
    <name type="scientific">Fusarium decemcellulare</name>
    <dbReference type="NCBI Taxonomy" id="57161"/>
    <lineage>
        <taxon>Eukaryota</taxon>
        <taxon>Fungi</taxon>
        <taxon>Dikarya</taxon>
        <taxon>Ascomycota</taxon>
        <taxon>Pezizomycotina</taxon>
        <taxon>Sordariomycetes</taxon>
        <taxon>Hypocreomycetidae</taxon>
        <taxon>Hypocreales</taxon>
        <taxon>Nectriaceae</taxon>
        <taxon>Fusarium</taxon>
        <taxon>Fusarium decemcellulare species complex</taxon>
    </lineage>
</organism>
<dbReference type="EMBL" id="JANRMS010002241">
    <property type="protein sequence ID" value="KAJ3523507.1"/>
    <property type="molecule type" value="Genomic_DNA"/>
</dbReference>
<name>A0ACC1RQJ4_9HYPO</name>
<keyword evidence="2" id="KW-1185">Reference proteome</keyword>
<accession>A0ACC1RQJ4</accession>
<gene>
    <name evidence="1" type="ORF">NM208_g12422</name>
</gene>
<comment type="caution">
    <text evidence="1">The sequence shown here is derived from an EMBL/GenBank/DDBJ whole genome shotgun (WGS) entry which is preliminary data.</text>
</comment>
<evidence type="ECO:0000313" key="1">
    <source>
        <dbReference type="EMBL" id="KAJ3523507.1"/>
    </source>
</evidence>